<dbReference type="InterPro" id="IPR018484">
    <property type="entry name" value="FGGY_N"/>
</dbReference>
<evidence type="ECO:0000256" key="8">
    <source>
        <dbReference type="NCBIfam" id="TIGR01234"/>
    </source>
</evidence>
<evidence type="ECO:0000256" key="3">
    <source>
        <dbReference type="ARBA" id="ARBA00022777"/>
    </source>
</evidence>
<comment type="caution">
    <text evidence="12">The sequence shown here is derived from an EMBL/GenBank/DDBJ whole genome shotgun (WGS) entry which is preliminary data.</text>
</comment>
<dbReference type="NCBIfam" id="NF003154">
    <property type="entry name" value="PRK04123.1"/>
    <property type="match status" value="1"/>
</dbReference>
<dbReference type="InterPro" id="IPR005929">
    <property type="entry name" value="Ribulokinase"/>
</dbReference>
<dbReference type="HAMAP" id="MF_00520">
    <property type="entry name" value="Ribulokinase"/>
    <property type="match status" value="1"/>
</dbReference>
<dbReference type="InterPro" id="IPR000577">
    <property type="entry name" value="Carb_kinase_FGGY"/>
</dbReference>
<sequence>MSKYSIGIDFGTESARAILVRVENGEEVATSVYTYRDGVIDEFLPGTDIKLEPDWALQNPADYIEALKETIPELLNKSGVREEDIIGIGIDFTSCTMLPIDKEGTPLCMLDEYRDNPHSWVKLWKHHAAQPEADRINEVARERKEDFLSRYGGKYSSEWFFSKALQILNEAPKIYQAADRLIEGADWIVLQLTGKERRNSCTAGYKALWDPERGFPSKDFFRALDPRFENVVDEKMSKDIYFLGEKAGGLTTRMACLTRLKRGTPVAVGNVDAHVSVPAATVTGPGKMVMIMGTSICHMMVDKELRLIPGICGVVKEGILPGYYGYEAGQSAVGDIFAWFVKNCVPGEYFEEANKRNIDIHRVLEERASHLKVGESGLLALDWWNGNRSVLVDADLSGLLLGATLETKPEEIYRALIEATAFGTYKIINTFEENGVKIRELYACGGLPERNKLLMQIYADVTGREIRIAASSQTPALGSAMFGAVAAGKENGGYDNIIEAAKKMAHLKEERFIPNEKNHLLYQKIYAEYERLHDYFGRGENEVMKKLKEIKKASKE</sequence>
<evidence type="ECO:0000313" key="12">
    <source>
        <dbReference type="EMBL" id="RLE08121.1"/>
    </source>
</evidence>
<keyword evidence="3 7" id="KW-0418">Kinase</keyword>
<dbReference type="EMBL" id="QMPY01000044">
    <property type="protein sequence ID" value="RLE08121.1"/>
    <property type="molecule type" value="Genomic_DNA"/>
</dbReference>
<evidence type="ECO:0000259" key="11">
    <source>
        <dbReference type="Pfam" id="PF02782"/>
    </source>
</evidence>
<evidence type="ECO:0000256" key="4">
    <source>
        <dbReference type="ARBA" id="ARBA00022840"/>
    </source>
</evidence>
<evidence type="ECO:0000256" key="7">
    <source>
        <dbReference type="HAMAP-Rule" id="MF_00520"/>
    </source>
</evidence>
<dbReference type="Pfam" id="PF02782">
    <property type="entry name" value="FGGY_C"/>
    <property type="match status" value="1"/>
</dbReference>
<keyword evidence="5 7" id="KW-0054">Arabinose catabolism</keyword>
<gene>
    <name evidence="7 12" type="primary">araB</name>
    <name evidence="12" type="ORF">DRZ78_01720</name>
</gene>
<keyword evidence="6 7" id="KW-0119">Carbohydrate metabolism</keyword>
<keyword evidence="4 7" id="KW-0067">ATP-binding</keyword>
<comment type="pathway">
    <text evidence="7 9">Carbohydrate degradation; L-arabinose degradation via L-ribulose; D-xylulose 5-phosphate from L-arabinose (bacterial route): step 2/3.</text>
</comment>
<protein>
    <recommendedName>
        <fullName evidence="7 8">Ribulokinase</fullName>
        <ecNumber evidence="7 8">2.7.1.16</ecNumber>
    </recommendedName>
</protein>
<evidence type="ECO:0000256" key="5">
    <source>
        <dbReference type="ARBA" id="ARBA00022935"/>
    </source>
</evidence>
<feature type="domain" description="Carbohydrate kinase FGGY C-terminal" evidence="11">
    <location>
        <begin position="289"/>
        <end position="487"/>
    </location>
</feature>
<dbReference type="EC" id="2.7.1.16" evidence="7 8"/>
<dbReference type="InterPro" id="IPR018485">
    <property type="entry name" value="FGGY_C"/>
</dbReference>
<dbReference type="PANTHER" id="PTHR43435">
    <property type="entry name" value="RIBULOKINASE"/>
    <property type="match status" value="1"/>
</dbReference>
<dbReference type="Pfam" id="PF00370">
    <property type="entry name" value="FGGY_N"/>
    <property type="match status" value="1"/>
</dbReference>
<dbReference type="InterPro" id="IPR043129">
    <property type="entry name" value="ATPase_NBD"/>
</dbReference>
<dbReference type="GO" id="GO:0019150">
    <property type="term" value="F:D-ribulokinase activity"/>
    <property type="evidence" value="ECO:0007669"/>
    <property type="project" value="RHEA"/>
</dbReference>
<dbReference type="GO" id="GO:0019569">
    <property type="term" value="P:L-arabinose catabolic process to D-xylulose 5-phosphate"/>
    <property type="evidence" value="ECO:0007669"/>
    <property type="project" value="UniProtKB-UniRule"/>
</dbReference>
<evidence type="ECO:0000256" key="1">
    <source>
        <dbReference type="ARBA" id="ARBA00022679"/>
    </source>
</evidence>
<evidence type="ECO:0000256" key="6">
    <source>
        <dbReference type="ARBA" id="ARBA00023277"/>
    </source>
</evidence>
<proteinExistence type="inferred from homology"/>
<evidence type="ECO:0000256" key="2">
    <source>
        <dbReference type="ARBA" id="ARBA00022741"/>
    </source>
</evidence>
<dbReference type="GO" id="GO:0005524">
    <property type="term" value="F:ATP binding"/>
    <property type="evidence" value="ECO:0007669"/>
    <property type="project" value="UniProtKB-UniRule"/>
</dbReference>
<comment type="similarity">
    <text evidence="7 9">Belongs to the ribulokinase family.</text>
</comment>
<dbReference type="NCBIfam" id="TIGR01234">
    <property type="entry name" value="L-ribulokinase"/>
    <property type="match status" value="1"/>
</dbReference>
<accession>A0A662D5T0</accession>
<reference evidence="12 13" key="1">
    <citation type="submission" date="2018-06" db="EMBL/GenBank/DDBJ databases">
        <title>Extensive metabolic versatility and redundancy in microbially diverse, dynamic hydrothermal sediments.</title>
        <authorList>
            <person name="Dombrowski N."/>
            <person name="Teske A."/>
            <person name="Baker B.J."/>
        </authorList>
    </citation>
    <scope>NUCLEOTIDE SEQUENCE [LARGE SCALE GENOMIC DNA]</scope>
    <source>
        <strain evidence="12">B7_G13</strain>
    </source>
</reference>
<comment type="catalytic activity">
    <reaction evidence="7">
        <text>D-ribulose + ATP = D-ribulose 5-phosphate + ADP + H(+)</text>
        <dbReference type="Rhea" id="RHEA:17601"/>
        <dbReference type="ChEBI" id="CHEBI:15378"/>
        <dbReference type="ChEBI" id="CHEBI:17173"/>
        <dbReference type="ChEBI" id="CHEBI:30616"/>
        <dbReference type="ChEBI" id="CHEBI:58121"/>
        <dbReference type="ChEBI" id="CHEBI:456216"/>
        <dbReference type="EC" id="2.7.1.16"/>
    </reaction>
</comment>
<name>A0A662D5T0_UNCAE</name>
<dbReference type="Gene3D" id="3.30.420.40">
    <property type="match status" value="2"/>
</dbReference>
<feature type="domain" description="Carbohydrate kinase FGGY N-terminal" evidence="10">
    <location>
        <begin position="4"/>
        <end position="275"/>
    </location>
</feature>
<dbReference type="UniPathway" id="UPA00145">
    <property type="reaction ID" value="UER00566"/>
</dbReference>
<dbReference type="PANTHER" id="PTHR43435:SF4">
    <property type="entry name" value="FGGY CARBOHYDRATE KINASE DOMAIN-CONTAINING PROTEIN"/>
    <property type="match status" value="1"/>
</dbReference>
<dbReference type="PIRSF" id="PIRSF000538">
    <property type="entry name" value="GlpK"/>
    <property type="match status" value="1"/>
</dbReference>
<comment type="catalytic activity">
    <reaction evidence="7 9">
        <text>L-ribulose + ATP = L-ribulose 5-phosphate + ADP + H(+)</text>
        <dbReference type="Rhea" id="RHEA:22072"/>
        <dbReference type="ChEBI" id="CHEBI:15378"/>
        <dbReference type="ChEBI" id="CHEBI:16880"/>
        <dbReference type="ChEBI" id="CHEBI:30616"/>
        <dbReference type="ChEBI" id="CHEBI:58226"/>
        <dbReference type="ChEBI" id="CHEBI:456216"/>
        <dbReference type="EC" id="2.7.1.16"/>
    </reaction>
</comment>
<evidence type="ECO:0000259" key="10">
    <source>
        <dbReference type="Pfam" id="PF00370"/>
    </source>
</evidence>
<evidence type="ECO:0000256" key="9">
    <source>
        <dbReference type="RuleBase" id="RU003455"/>
    </source>
</evidence>
<evidence type="ECO:0000313" key="13">
    <source>
        <dbReference type="Proteomes" id="UP000277457"/>
    </source>
</evidence>
<dbReference type="GO" id="GO:0008741">
    <property type="term" value="F:ribulokinase activity"/>
    <property type="evidence" value="ECO:0007669"/>
    <property type="project" value="UniProtKB-UniRule"/>
</dbReference>
<dbReference type="AlphaFoldDB" id="A0A662D5T0"/>
<dbReference type="GO" id="GO:0005737">
    <property type="term" value="C:cytoplasm"/>
    <property type="evidence" value="ECO:0007669"/>
    <property type="project" value="TreeGrafter"/>
</dbReference>
<keyword evidence="1 7" id="KW-0808">Transferase</keyword>
<organism evidence="12 13">
    <name type="scientific">Aerophobetes bacterium</name>
    <dbReference type="NCBI Taxonomy" id="2030807"/>
    <lineage>
        <taxon>Bacteria</taxon>
        <taxon>Candidatus Aerophobota</taxon>
    </lineage>
</organism>
<dbReference type="Proteomes" id="UP000277457">
    <property type="component" value="Unassembled WGS sequence"/>
</dbReference>
<keyword evidence="2 7" id="KW-0547">Nucleotide-binding</keyword>
<dbReference type="CDD" id="cd07781">
    <property type="entry name" value="ASKHA_NBD_FGGY_L-RBK"/>
    <property type="match status" value="1"/>
</dbReference>
<dbReference type="SUPFAM" id="SSF53067">
    <property type="entry name" value="Actin-like ATPase domain"/>
    <property type="match status" value="2"/>
</dbReference>